<dbReference type="PROSITE" id="PS00108">
    <property type="entry name" value="PROTEIN_KINASE_ST"/>
    <property type="match status" value="1"/>
</dbReference>
<dbReference type="Gene3D" id="1.10.510.10">
    <property type="entry name" value="Transferase(Phosphotransferase) domain 1"/>
    <property type="match status" value="1"/>
</dbReference>
<protein>
    <submittedName>
        <fullName evidence="6">Kinase-like protein</fullName>
    </submittedName>
</protein>
<dbReference type="InterPro" id="IPR000719">
    <property type="entry name" value="Prot_kinase_dom"/>
</dbReference>
<dbReference type="GO" id="GO:0005524">
    <property type="term" value="F:ATP binding"/>
    <property type="evidence" value="ECO:0007669"/>
    <property type="project" value="UniProtKB-KW"/>
</dbReference>
<dbReference type="SMART" id="SM00220">
    <property type="entry name" value="S_TKc"/>
    <property type="match status" value="1"/>
</dbReference>
<gene>
    <name evidence="6" type="ORF">FIBSPDRAFT_465479</name>
</gene>
<dbReference type="AlphaFoldDB" id="A0A166LIL3"/>
<organism evidence="6 7">
    <name type="scientific">Athelia psychrophila</name>
    <dbReference type="NCBI Taxonomy" id="1759441"/>
    <lineage>
        <taxon>Eukaryota</taxon>
        <taxon>Fungi</taxon>
        <taxon>Dikarya</taxon>
        <taxon>Basidiomycota</taxon>
        <taxon>Agaricomycotina</taxon>
        <taxon>Agaricomycetes</taxon>
        <taxon>Agaricomycetidae</taxon>
        <taxon>Atheliales</taxon>
        <taxon>Atheliaceae</taxon>
        <taxon>Athelia</taxon>
    </lineage>
</organism>
<dbReference type="InterPro" id="IPR001245">
    <property type="entry name" value="Ser-Thr/Tyr_kinase_cat_dom"/>
</dbReference>
<dbReference type="STRING" id="436010.A0A166LIL3"/>
<dbReference type="EMBL" id="KV417535">
    <property type="protein sequence ID" value="KZP22994.1"/>
    <property type="molecule type" value="Genomic_DNA"/>
</dbReference>
<evidence type="ECO:0000256" key="3">
    <source>
        <dbReference type="ARBA" id="ARBA00022777"/>
    </source>
</evidence>
<dbReference type="Pfam" id="PF07714">
    <property type="entry name" value="PK_Tyr_Ser-Thr"/>
    <property type="match status" value="1"/>
</dbReference>
<dbReference type="PIRSF" id="PIRSF000654">
    <property type="entry name" value="Integrin-linked_kinase"/>
    <property type="match status" value="1"/>
</dbReference>
<keyword evidence="7" id="KW-1185">Reference proteome</keyword>
<dbReference type="InterPro" id="IPR051681">
    <property type="entry name" value="Ser/Thr_Kinases-Pseudokinases"/>
</dbReference>
<dbReference type="OrthoDB" id="3260205at2759"/>
<keyword evidence="1" id="KW-0808">Transferase</keyword>
<dbReference type="InterPro" id="IPR008271">
    <property type="entry name" value="Ser/Thr_kinase_AS"/>
</dbReference>
<dbReference type="PANTHER" id="PTHR44329">
    <property type="entry name" value="SERINE/THREONINE-PROTEIN KINASE TNNI3K-RELATED"/>
    <property type="match status" value="1"/>
</dbReference>
<evidence type="ECO:0000256" key="1">
    <source>
        <dbReference type="ARBA" id="ARBA00022679"/>
    </source>
</evidence>
<accession>A0A166LIL3</accession>
<feature type="domain" description="Protein kinase" evidence="5">
    <location>
        <begin position="21"/>
        <end position="310"/>
    </location>
</feature>
<dbReference type="GO" id="GO:0004674">
    <property type="term" value="F:protein serine/threonine kinase activity"/>
    <property type="evidence" value="ECO:0007669"/>
    <property type="project" value="TreeGrafter"/>
</dbReference>
<evidence type="ECO:0000259" key="5">
    <source>
        <dbReference type="PROSITE" id="PS50011"/>
    </source>
</evidence>
<dbReference type="SUPFAM" id="SSF56112">
    <property type="entry name" value="Protein kinase-like (PK-like)"/>
    <property type="match status" value="1"/>
</dbReference>
<keyword evidence="3" id="KW-0418">Kinase</keyword>
<evidence type="ECO:0000256" key="2">
    <source>
        <dbReference type="ARBA" id="ARBA00022741"/>
    </source>
</evidence>
<evidence type="ECO:0000256" key="4">
    <source>
        <dbReference type="ARBA" id="ARBA00022840"/>
    </source>
</evidence>
<keyword evidence="4" id="KW-0067">ATP-binding</keyword>
<reference evidence="6 7" key="1">
    <citation type="journal article" date="2016" name="Mol. Biol. Evol.">
        <title>Comparative Genomics of Early-Diverging Mushroom-Forming Fungi Provides Insights into the Origins of Lignocellulose Decay Capabilities.</title>
        <authorList>
            <person name="Nagy L.G."/>
            <person name="Riley R."/>
            <person name="Tritt A."/>
            <person name="Adam C."/>
            <person name="Daum C."/>
            <person name="Floudas D."/>
            <person name="Sun H."/>
            <person name="Yadav J.S."/>
            <person name="Pangilinan J."/>
            <person name="Larsson K.H."/>
            <person name="Matsuura K."/>
            <person name="Barry K."/>
            <person name="Labutti K."/>
            <person name="Kuo R."/>
            <person name="Ohm R.A."/>
            <person name="Bhattacharya S.S."/>
            <person name="Shirouzu T."/>
            <person name="Yoshinaga Y."/>
            <person name="Martin F.M."/>
            <person name="Grigoriev I.V."/>
            <person name="Hibbett D.S."/>
        </authorList>
    </citation>
    <scope>NUCLEOTIDE SEQUENCE [LARGE SCALE GENOMIC DNA]</scope>
    <source>
        <strain evidence="6 7">CBS 109695</strain>
    </source>
</reference>
<sequence length="316" mass="35397">MDVVQELGEDALSKDLTGEIKHEKRHFASGAYSDVYGGDWTDASTGRVTRVAIKVLRGITDNETGLMKTRKMIRREIAVWMGLEHPNITPFLGVVTGFGPLSAMVSPYCSKETIVRYTLENPVVDRLPLILGVANGLAYLHSLNIIHGDLKGDNILIDDDYSPRLVDFGRSRILGRRGFTDAPTVPKRYMAPELMVIPDDITTADRKIEIYAFAMVVIEVCILADFVDNSGRINFVVLQILTSKPTFLVFLHQHYAAMLIQGGKRSGNARCLPTHFADEIWEITKDCWHDDPQARPEMAAVILRLEEMRLKKSRAA</sequence>
<name>A0A166LIL3_9AGAM</name>
<dbReference type="InterPro" id="IPR011009">
    <property type="entry name" value="Kinase-like_dom_sf"/>
</dbReference>
<evidence type="ECO:0000313" key="7">
    <source>
        <dbReference type="Proteomes" id="UP000076532"/>
    </source>
</evidence>
<dbReference type="PANTHER" id="PTHR44329:SF288">
    <property type="entry name" value="MITOGEN-ACTIVATED PROTEIN KINASE KINASE KINASE 20"/>
    <property type="match status" value="1"/>
</dbReference>
<proteinExistence type="predicted"/>
<keyword evidence="2" id="KW-0547">Nucleotide-binding</keyword>
<evidence type="ECO:0000313" key="6">
    <source>
        <dbReference type="EMBL" id="KZP22994.1"/>
    </source>
</evidence>
<dbReference type="Proteomes" id="UP000076532">
    <property type="component" value="Unassembled WGS sequence"/>
</dbReference>
<dbReference type="PROSITE" id="PS50011">
    <property type="entry name" value="PROTEIN_KINASE_DOM"/>
    <property type="match status" value="1"/>
</dbReference>